<evidence type="ECO:0000313" key="1">
    <source>
        <dbReference type="EMBL" id="TRZ34470.1"/>
    </source>
</evidence>
<sequence length="72" mass="8521">MSVLFFAESKDRKIYLPFKNKAKMNQYNRMIYGTNIRFIFLAGKIITFSRGKGVSSVFRRIKRQKNILAIQK</sequence>
<name>A0A8B5W3G2_ENTAV</name>
<proteinExistence type="predicted"/>
<accession>A0A8B5W3G2</accession>
<evidence type="ECO:0000313" key="2">
    <source>
        <dbReference type="Proteomes" id="UP000316316"/>
    </source>
</evidence>
<gene>
    <name evidence="1" type="ORF">AUF17_10420</name>
</gene>
<dbReference type="AlphaFoldDB" id="A0A8B5W3G2"/>
<dbReference type="EMBL" id="PDXQ01000001">
    <property type="protein sequence ID" value="TRZ34470.1"/>
    <property type="molecule type" value="Genomic_DNA"/>
</dbReference>
<organism evidence="1 2">
    <name type="scientific">Enterococcus avium</name>
    <name type="common">Streptococcus avium</name>
    <dbReference type="NCBI Taxonomy" id="33945"/>
    <lineage>
        <taxon>Bacteria</taxon>
        <taxon>Bacillati</taxon>
        <taxon>Bacillota</taxon>
        <taxon>Bacilli</taxon>
        <taxon>Lactobacillales</taxon>
        <taxon>Enterococcaceae</taxon>
        <taxon>Enterococcus</taxon>
    </lineage>
</organism>
<protein>
    <submittedName>
        <fullName evidence="1">Uncharacterized protein</fullName>
    </submittedName>
</protein>
<reference evidence="1 2" key="1">
    <citation type="submission" date="2017-10" db="EMBL/GenBank/DDBJ databases">
        <title>FDA dAtabase for Regulatory Grade micrObial Sequences (FDA-ARGOS): Supporting development and validation of Infectious Disease Dx tests.</title>
        <authorList>
            <person name="Campos J."/>
            <person name="Goldberg B."/>
            <person name="Tallon L.J."/>
            <person name="Sadzewicz L."/>
            <person name="Sengamalay N."/>
            <person name="Ott S."/>
            <person name="Godinez A."/>
            <person name="Nagaraj S."/>
            <person name="Vyas G."/>
            <person name="Aluvathingal J."/>
            <person name="Nadendla S."/>
            <person name="Geyer C."/>
            <person name="Nandy P."/>
            <person name="Hobson J."/>
            <person name="Sichtig H."/>
        </authorList>
    </citation>
    <scope>NUCLEOTIDE SEQUENCE [LARGE SCALE GENOMIC DNA]</scope>
    <source>
        <strain evidence="1 2">FDAARGOS_185</strain>
    </source>
</reference>
<comment type="caution">
    <text evidence="1">The sequence shown here is derived from an EMBL/GenBank/DDBJ whole genome shotgun (WGS) entry which is preliminary data.</text>
</comment>
<dbReference type="Proteomes" id="UP000316316">
    <property type="component" value="Unassembled WGS sequence"/>
</dbReference>